<evidence type="ECO:0000313" key="3">
    <source>
        <dbReference type="Proteomes" id="UP001501490"/>
    </source>
</evidence>
<dbReference type="RefSeq" id="WP_344807629.1">
    <property type="nucleotide sequence ID" value="NZ_BAABAB010000029.1"/>
</dbReference>
<gene>
    <name evidence="2" type="ORF">GCM10022236_38610</name>
</gene>
<proteinExistence type="predicted"/>
<feature type="transmembrane region" description="Helical" evidence="1">
    <location>
        <begin position="6"/>
        <end position="28"/>
    </location>
</feature>
<dbReference type="EMBL" id="BAABAB010000029">
    <property type="protein sequence ID" value="GAA3632353.1"/>
    <property type="molecule type" value="Genomic_DNA"/>
</dbReference>
<comment type="caution">
    <text evidence="2">The sequence shown here is derived from an EMBL/GenBank/DDBJ whole genome shotgun (WGS) entry which is preliminary data.</text>
</comment>
<keyword evidence="1" id="KW-1133">Transmembrane helix</keyword>
<accession>A0ABP7AHN1</accession>
<evidence type="ECO:0000256" key="1">
    <source>
        <dbReference type="SAM" id="Phobius"/>
    </source>
</evidence>
<reference evidence="3" key="1">
    <citation type="journal article" date="2019" name="Int. J. Syst. Evol. Microbiol.">
        <title>The Global Catalogue of Microorganisms (GCM) 10K type strain sequencing project: providing services to taxonomists for standard genome sequencing and annotation.</title>
        <authorList>
            <consortium name="The Broad Institute Genomics Platform"/>
            <consortium name="The Broad Institute Genome Sequencing Center for Infectious Disease"/>
            <person name="Wu L."/>
            <person name="Ma J."/>
        </authorList>
    </citation>
    <scope>NUCLEOTIDE SEQUENCE [LARGE SCALE GENOMIC DNA]</scope>
    <source>
        <strain evidence="3">JCM 16929</strain>
    </source>
</reference>
<organism evidence="2 3">
    <name type="scientific">Microlunatus ginsengisoli</name>
    <dbReference type="NCBI Taxonomy" id="363863"/>
    <lineage>
        <taxon>Bacteria</taxon>
        <taxon>Bacillati</taxon>
        <taxon>Actinomycetota</taxon>
        <taxon>Actinomycetes</taxon>
        <taxon>Propionibacteriales</taxon>
        <taxon>Propionibacteriaceae</taxon>
        <taxon>Microlunatus</taxon>
    </lineage>
</organism>
<sequence>MVDAGQLALGLFALTLVVLAPLGLLTLFDLLAGRWDETFTSWKQNRRLAREHRLNLRALRRQHGIPIERLAADLRRLRAAIASDEHRSAAHQMGNRLAYDRVLVQACTMLGIEHELDEETSGIERDIERLRVEADLESAGVVISTRRYGQAA</sequence>
<keyword evidence="3" id="KW-1185">Reference proteome</keyword>
<evidence type="ECO:0000313" key="2">
    <source>
        <dbReference type="EMBL" id="GAA3632353.1"/>
    </source>
</evidence>
<protein>
    <submittedName>
        <fullName evidence="2">Uncharacterized protein</fullName>
    </submittedName>
</protein>
<dbReference type="Proteomes" id="UP001501490">
    <property type="component" value="Unassembled WGS sequence"/>
</dbReference>
<name>A0ABP7AHN1_9ACTN</name>
<keyword evidence="1" id="KW-0812">Transmembrane</keyword>
<keyword evidence="1" id="KW-0472">Membrane</keyword>